<dbReference type="GO" id="GO:0006351">
    <property type="term" value="P:DNA-templated transcription"/>
    <property type="evidence" value="ECO:0007669"/>
    <property type="project" value="TreeGrafter"/>
</dbReference>
<sequence length="299" mass="32541">MSDRWQELSVFVRVAEGGSFSRAARELRMSQPSVSRIIRELEARLGVKLLLRTTRHLSLTNAGAIFLERAKPVINDWEDAEDAARGADSLRGVIRIAMPVMYGTRAVIPCMPLFLAMHPDLRVEITMSDERQNLVTDGVDLAIRVGTLDDSSFGARKLATLKRMVVASPAYLERRGVPNNPADLSNHDCILGLGGVGREDWSFRRSGTVTSVNVQTRFQVDSASGILASAISGLGICMVSDAMASAELRSGTLCQVLSEYEMKGDDIFAVLPGGPRPSAKVKALIDFLIIELANVHQGF</sequence>
<reference evidence="6 7" key="1">
    <citation type="submission" date="2020-08" db="EMBL/GenBank/DDBJ databases">
        <title>Genomic Encyclopedia of Type Strains, Phase IV (KMG-IV): sequencing the most valuable type-strain genomes for metagenomic binning, comparative biology and taxonomic classification.</title>
        <authorList>
            <person name="Goeker M."/>
        </authorList>
    </citation>
    <scope>NUCLEOTIDE SEQUENCE [LARGE SCALE GENOMIC DNA]</scope>
    <source>
        <strain evidence="6 7">DSM 29853</strain>
    </source>
</reference>
<dbReference type="InterPro" id="IPR036390">
    <property type="entry name" value="WH_DNA-bd_sf"/>
</dbReference>
<dbReference type="RefSeq" id="WP_183367625.1">
    <property type="nucleotide sequence ID" value="NZ_JACIEZ010000008.1"/>
</dbReference>
<protein>
    <submittedName>
        <fullName evidence="6">DNA-binding transcriptional LysR family regulator</fullName>
    </submittedName>
</protein>
<evidence type="ECO:0000256" key="4">
    <source>
        <dbReference type="ARBA" id="ARBA00023163"/>
    </source>
</evidence>
<accession>A0A7W6J7U7</accession>
<dbReference type="EMBL" id="JACIEZ010000008">
    <property type="protein sequence ID" value="MBB4066342.1"/>
    <property type="molecule type" value="Genomic_DNA"/>
</dbReference>
<dbReference type="InterPro" id="IPR005119">
    <property type="entry name" value="LysR_subst-bd"/>
</dbReference>
<gene>
    <name evidence="6" type="ORF">GGR23_003557</name>
</gene>
<dbReference type="CDD" id="cd08422">
    <property type="entry name" value="PBP2_CrgA_like"/>
    <property type="match status" value="1"/>
</dbReference>
<evidence type="ECO:0000313" key="6">
    <source>
        <dbReference type="EMBL" id="MBB4066342.1"/>
    </source>
</evidence>
<dbReference type="Pfam" id="PF03466">
    <property type="entry name" value="LysR_substrate"/>
    <property type="match status" value="1"/>
</dbReference>
<dbReference type="Proteomes" id="UP000528286">
    <property type="component" value="Unassembled WGS sequence"/>
</dbReference>
<dbReference type="GO" id="GO:0003700">
    <property type="term" value="F:DNA-binding transcription factor activity"/>
    <property type="evidence" value="ECO:0007669"/>
    <property type="project" value="InterPro"/>
</dbReference>
<dbReference type="GO" id="GO:0043565">
    <property type="term" value="F:sequence-specific DNA binding"/>
    <property type="evidence" value="ECO:0007669"/>
    <property type="project" value="TreeGrafter"/>
</dbReference>
<dbReference type="InterPro" id="IPR036388">
    <property type="entry name" value="WH-like_DNA-bd_sf"/>
</dbReference>
<dbReference type="SUPFAM" id="SSF46785">
    <property type="entry name" value="Winged helix' DNA-binding domain"/>
    <property type="match status" value="1"/>
</dbReference>
<evidence type="ECO:0000313" key="7">
    <source>
        <dbReference type="Proteomes" id="UP000528286"/>
    </source>
</evidence>
<comment type="caution">
    <text evidence="6">The sequence shown here is derived from an EMBL/GenBank/DDBJ whole genome shotgun (WGS) entry which is preliminary data.</text>
</comment>
<dbReference type="PANTHER" id="PTHR30537:SF5">
    <property type="entry name" value="HTH-TYPE TRANSCRIPTIONAL ACTIVATOR TTDR-RELATED"/>
    <property type="match status" value="1"/>
</dbReference>
<dbReference type="InterPro" id="IPR058163">
    <property type="entry name" value="LysR-type_TF_proteobact-type"/>
</dbReference>
<keyword evidence="7" id="KW-1185">Reference proteome</keyword>
<keyword evidence="2" id="KW-0805">Transcription regulation</keyword>
<dbReference type="Pfam" id="PF00126">
    <property type="entry name" value="HTH_1"/>
    <property type="match status" value="1"/>
</dbReference>
<dbReference type="Gene3D" id="3.40.190.290">
    <property type="match status" value="1"/>
</dbReference>
<keyword evidence="3 6" id="KW-0238">DNA-binding</keyword>
<dbReference type="FunFam" id="1.10.10.10:FF:000001">
    <property type="entry name" value="LysR family transcriptional regulator"/>
    <property type="match status" value="1"/>
</dbReference>
<evidence type="ECO:0000256" key="3">
    <source>
        <dbReference type="ARBA" id="ARBA00023125"/>
    </source>
</evidence>
<proteinExistence type="inferred from homology"/>
<organism evidence="6 7">
    <name type="scientific">Gellertiella hungarica</name>
    <dbReference type="NCBI Taxonomy" id="1572859"/>
    <lineage>
        <taxon>Bacteria</taxon>
        <taxon>Pseudomonadati</taxon>
        <taxon>Pseudomonadota</taxon>
        <taxon>Alphaproteobacteria</taxon>
        <taxon>Hyphomicrobiales</taxon>
        <taxon>Rhizobiaceae</taxon>
        <taxon>Gellertiella</taxon>
    </lineage>
</organism>
<dbReference type="SUPFAM" id="SSF53850">
    <property type="entry name" value="Periplasmic binding protein-like II"/>
    <property type="match status" value="1"/>
</dbReference>
<evidence type="ECO:0000259" key="5">
    <source>
        <dbReference type="PROSITE" id="PS50931"/>
    </source>
</evidence>
<evidence type="ECO:0000256" key="1">
    <source>
        <dbReference type="ARBA" id="ARBA00009437"/>
    </source>
</evidence>
<dbReference type="PRINTS" id="PR00039">
    <property type="entry name" value="HTHLYSR"/>
</dbReference>
<name>A0A7W6J7U7_9HYPH</name>
<dbReference type="InterPro" id="IPR000847">
    <property type="entry name" value="LysR_HTH_N"/>
</dbReference>
<dbReference type="PANTHER" id="PTHR30537">
    <property type="entry name" value="HTH-TYPE TRANSCRIPTIONAL REGULATOR"/>
    <property type="match status" value="1"/>
</dbReference>
<evidence type="ECO:0000256" key="2">
    <source>
        <dbReference type="ARBA" id="ARBA00023015"/>
    </source>
</evidence>
<dbReference type="AlphaFoldDB" id="A0A7W6J7U7"/>
<dbReference type="Gene3D" id="1.10.10.10">
    <property type="entry name" value="Winged helix-like DNA-binding domain superfamily/Winged helix DNA-binding domain"/>
    <property type="match status" value="1"/>
</dbReference>
<feature type="domain" description="HTH lysR-type" evidence="5">
    <location>
        <begin position="3"/>
        <end position="60"/>
    </location>
</feature>
<comment type="similarity">
    <text evidence="1">Belongs to the LysR transcriptional regulatory family.</text>
</comment>
<keyword evidence="4" id="KW-0804">Transcription</keyword>
<dbReference type="PROSITE" id="PS50931">
    <property type="entry name" value="HTH_LYSR"/>
    <property type="match status" value="1"/>
</dbReference>